<proteinExistence type="predicted"/>
<keyword evidence="2" id="KW-1185">Reference proteome</keyword>
<evidence type="ECO:0000313" key="1">
    <source>
        <dbReference type="EMBL" id="MEB3022994.1"/>
    </source>
</evidence>
<comment type="caution">
    <text evidence="1">The sequence shown here is derived from an EMBL/GenBank/DDBJ whole genome shotgun (WGS) entry which is preliminary data.</text>
</comment>
<dbReference type="RefSeq" id="WP_329780258.1">
    <property type="nucleotide sequence ID" value="NZ_JAYJJR010000013.1"/>
</dbReference>
<sequence>MSNEVVATPQSTSADHMRHTYADIWIGQLWDHGNTDGGRCLAETFTDHRPIEQFPNSKQGHIDMAVDWNLAFPDMIFTVEDMIVEGDQLVARYTARGTHEGPLLDIPGTGVQVELTGIDIMRFKDGLITDWWHNEDMQGLMEAIQRART</sequence>
<dbReference type="InterPro" id="IPR032710">
    <property type="entry name" value="NTF2-like_dom_sf"/>
</dbReference>
<dbReference type="Proteomes" id="UP001299596">
    <property type="component" value="Unassembled WGS sequence"/>
</dbReference>
<evidence type="ECO:0000313" key="2">
    <source>
        <dbReference type="Proteomes" id="UP001299596"/>
    </source>
</evidence>
<name>A0ABU5XLX3_9MYCO</name>
<dbReference type="Gene3D" id="3.10.450.50">
    <property type="match status" value="1"/>
</dbReference>
<dbReference type="InterPro" id="IPR009959">
    <property type="entry name" value="Cyclase_SnoaL-like"/>
</dbReference>
<dbReference type="PANTHER" id="PTHR38436:SF1">
    <property type="entry name" value="ESTER CYCLASE"/>
    <property type="match status" value="1"/>
</dbReference>
<dbReference type="Pfam" id="PF07366">
    <property type="entry name" value="SnoaL"/>
    <property type="match status" value="1"/>
</dbReference>
<protein>
    <submittedName>
        <fullName evidence="1">Ester cyclase</fullName>
    </submittedName>
</protein>
<dbReference type="SUPFAM" id="SSF54427">
    <property type="entry name" value="NTF2-like"/>
    <property type="match status" value="1"/>
</dbReference>
<accession>A0ABU5XLX3</accession>
<dbReference type="PANTHER" id="PTHR38436">
    <property type="entry name" value="POLYKETIDE CYCLASE SNOAL-LIKE DOMAIN"/>
    <property type="match status" value="1"/>
</dbReference>
<organism evidence="1 2">
    <name type="scientific">[Mycobacterium] crassicus</name>
    <dbReference type="NCBI Taxonomy" id="2872309"/>
    <lineage>
        <taxon>Bacteria</taxon>
        <taxon>Bacillati</taxon>
        <taxon>Actinomycetota</taxon>
        <taxon>Actinomycetes</taxon>
        <taxon>Mycobacteriales</taxon>
        <taxon>Mycobacteriaceae</taxon>
        <taxon>Mycolicibacter</taxon>
    </lineage>
</organism>
<reference evidence="1 2" key="1">
    <citation type="submission" date="2023-12" db="EMBL/GenBank/DDBJ databases">
        <title>Description of new species of Mycobacterium terrae complex isolated from sewage at the Sao Paulo Zoological Park Foundation in Brazil.</title>
        <authorList>
            <person name="Romagnoli C.L."/>
            <person name="Conceicao E.C."/>
            <person name="Machado E."/>
            <person name="Barreto L.B.P.F."/>
            <person name="Sharma A."/>
            <person name="Silva N.M."/>
            <person name="Marques L.E."/>
            <person name="Juliana M.A."/>
            <person name="Lourenco M.C.S."/>
            <person name="Digiampietri L.A."/>
            <person name="Suffys P.N."/>
            <person name="Viana-Niero C."/>
        </authorList>
    </citation>
    <scope>NUCLEOTIDE SEQUENCE [LARGE SCALE GENOMIC DNA]</scope>
    <source>
        <strain evidence="1 2">MYC098</strain>
    </source>
</reference>
<gene>
    <name evidence="1" type="ORF">K6T79_18285</name>
</gene>
<dbReference type="EMBL" id="JAYJJR010000013">
    <property type="protein sequence ID" value="MEB3022994.1"/>
    <property type="molecule type" value="Genomic_DNA"/>
</dbReference>